<accession>A0ABD1ECY8</accession>
<evidence type="ECO:0000256" key="1">
    <source>
        <dbReference type="SAM" id="MobiDB-lite"/>
    </source>
</evidence>
<keyword evidence="3" id="KW-1185">Reference proteome</keyword>
<dbReference type="AlphaFoldDB" id="A0ABD1ECY8"/>
<dbReference type="EMBL" id="JBDJPC010000008">
    <property type="protein sequence ID" value="KAL1492522.1"/>
    <property type="molecule type" value="Genomic_DNA"/>
</dbReference>
<evidence type="ECO:0000313" key="3">
    <source>
        <dbReference type="Proteomes" id="UP001566132"/>
    </source>
</evidence>
<protein>
    <submittedName>
        <fullName evidence="2">Uncharacterized protein</fullName>
    </submittedName>
</protein>
<name>A0ABD1ECY8_HYPHA</name>
<gene>
    <name evidence="2" type="ORF">ABEB36_010763</name>
</gene>
<proteinExistence type="predicted"/>
<comment type="caution">
    <text evidence="2">The sequence shown here is derived from an EMBL/GenBank/DDBJ whole genome shotgun (WGS) entry which is preliminary data.</text>
</comment>
<organism evidence="2 3">
    <name type="scientific">Hypothenemus hampei</name>
    <name type="common">Coffee berry borer</name>
    <dbReference type="NCBI Taxonomy" id="57062"/>
    <lineage>
        <taxon>Eukaryota</taxon>
        <taxon>Metazoa</taxon>
        <taxon>Ecdysozoa</taxon>
        <taxon>Arthropoda</taxon>
        <taxon>Hexapoda</taxon>
        <taxon>Insecta</taxon>
        <taxon>Pterygota</taxon>
        <taxon>Neoptera</taxon>
        <taxon>Endopterygota</taxon>
        <taxon>Coleoptera</taxon>
        <taxon>Polyphaga</taxon>
        <taxon>Cucujiformia</taxon>
        <taxon>Curculionidae</taxon>
        <taxon>Scolytinae</taxon>
        <taxon>Hypothenemus</taxon>
    </lineage>
</organism>
<reference evidence="2 3" key="1">
    <citation type="submission" date="2024-05" db="EMBL/GenBank/DDBJ databases">
        <title>Genetic variation in Jamaican populations of the coffee berry borer (Hypothenemus hampei).</title>
        <authorList>
            <person name="Errbii M."/>
            <person name="Myrie A."/>
        </authorList>
    </citation>
    <scope>NUCLEOTIDE SEQUENCE [LARGE SCALE GENOMIC DNA]</scope>
    <source>
        <strain evidence="2">JA-Hopewell-2020-01-JO</strain>
        <tissue evidence="2">Whole body</tissue>
    </source>
</reference>
<feature type="region of interest" description="Disordered" evidence="1">
    <location>
        <begin position="16"/>
        <end position="37"/>
    </location>
</feature>
<dbReference type="Proteomes" id="UP001566132">
    <property type="component" value="Unassembled WGS sequence"/>
</dbReference>
<evidence type="ECO:0000313" key="2">
    <source>
        <dbReference type="EMBL" id="KAL1492522.1"/>
    </source>
</evidence>
<sequence>MALVSEQLDIVSSLNDEESILSSPSSPNEKQHKNVVSSSPKFKILSNVTLKPAENDYMSTDNTPSETEQMISEINNSVTWTISKFESSGSEYIPSDIDYTNNSEILNIPTLVKKRRNLKSIQEPSSNKVEEKFSKEIPVLNEDLPKNYNVNENQIVFNAITPLNVSNSINNPIPNENCPSFNNHVASHSKERFSSIITNEFFKTLDPNHRYLRKPSARERPTICPICYSDVVTHFPRHLERHHNDDPEVQKILNLKPKSKERAAMINALRKRGYFYLNTEKGILHPMRNSTTSSTEYFVCNFCLGHYAKKNVTQTCKNL</sequence>